<evidence type="ECO:0000313" key="8">
    <source>
        <dbReference type="Proteomes" id="UP000243515"/>
    </source>
</evidence>
<evidence type="ECO:0000256" key="5">
    <source>
        <dbReference type="SAM" id="Phobius"/>
    </source>
</evidence>
<feature type="compositionally biased region" description="Polar residues" evidence="4">
    <location>
        <begin position="179"/>
        <end position="196"/>
    </location>
</feature>
<evidence type="ECO:0000256" key="3">
    <source>
        <dbReference type="PROSITE-ProRule" id="PRU00023"/>
    </source>
</evidence>
<feature type="transmembrane region" description="Helical" evidence="5">
    <location>
        <begin position="722"/>
        <end position="743"/>
    </location>
</feature>
<dbReference type="InterPro" id="IPR031348">
    <property type="entry name" value="PigL_N"/>
</dbReference>
<evidence type="ECO:0000256" key="2">
    <source>
        <dbReference type="ARBA" id="ARBA00023043"/>
    </source>
</evidence>
<dbReference type="PRINTS" id="PR01415">
    <property type="entry name" value="ANKYRIN"/>
</dbReference>
<dbReference type="Pfam" id="PF12796">
    <property type="entry name" value="Ank_2"/>
    <property type="match status" value="2"/>
</dbReference>
<feature type="domain" description="Azaphilone pigments biosynthesis cluster protein L N-terminal" evidence="6">
    <location>
        <begin position="2"/>
        <end position="146"/>
    </location>
</feature>
<keyword evidence="2 3" id="KW-0040">ANK repeat</keyword>
<dbReference type="SMART" id="SM00248">
    <property type="entry name" value="ANK"/>
    <property type="match status" value="6"/>
</dbReference>
<gene>
    <name evidence="7" type="ORF">Egran_04460</name>
</gene>
<feature type="compositionally biased region" description="Basic and acidic residues" evidence="4">
    <location>
        <begin position="199"/>
        <end position="208"/>
    </location>
</feature>
<feature type="repeat" description="ANK" evidence="3">
    <location>
        <begin position="544"/>
        <end position="565"/>
    </location>
</feature>
<keyword evidence="5" id="KW-0812">Transmembrane</keyword>
<protein>
    <recommendedName>
        <fullName evidence="6">Azaphilone pigments biosynthesis cluster protein L N-terminal domain-containing protein</fullName>
    </recommendedName>
</protein>
<dbReference type="Pfam" id="PF17111">
    <property type="entry name" value="PigL_N"/>
    <property type="match status" value="1"/>
</dbReference>
<feature type="repeat" description="ANK" evidence="3">
    <location>
        <begin position="408"/>
        <end position="440"/>
    </location>
</feature>
<name>A0A232LUI0_9EURO</name>
<dbReference type="InterPro" id="IPR036770">
    <property type="entry name" value="Ankyrin_rpt-contain_sf"/>
</dbReference>
<evidence type="ECO:0000259" key="6">
    <source>
        <dbReference type="Pfam" id="PF17111"/>
    </source>
</evidence>
<dbReference type="PROSITE" id="PS50088">
    <property type="entry name" value="ANK_REPEAT"/>
    <property type="match status" value="4"/>
</dbReference>
<evidence type="ECO:0000313" key="7">
    <source>
        <dbReference type="EMBL" id="OXV07776.1"/>
    </source>
</evidence>
<evidence type="ECO:0000256" key="1">
    <source>
        <dbReference type="ARBA" id="ARBA00022737"/>
    </source>
</evidence>
<proteinExistence type="predicted"/>
<dbReference type="Gene3D" id="1.25.40.20">
    <property type="entry name" value="Ankyrin repeat-containing domain"/>
    <property type="match status" value="2"/>
</dbReference>
<reference evidence="7 8" key="1">
    <citation type="journal article" date="2015" name="Environ. Microbiol.">
        <title>Metagenome sequence of Elaphomyces granulatus from sporocarp tissue reveals Ascomycota ectomycorrhizal fingerprints of genome expansion and a Proteobacteria-rich microbiome.</title>
        <authorList>
            <person name="Quandt C.A."/>
            <person name="Kohler A."/>
            <person name="Hesse C.N."/>
            <person name="Sharpton T.J."/>
            <person name="Martin F."/>
            <person name="Spatafora J.W."/>
        </authorList>
    </citation>
    <scope>NUCLEOTIDE SEQUENCE [LARGE SCALE GENOMIC DNA]</scope>
    <source>
        <strain evidence="7 8">OSC145934</strain>
    </source>
</reference>
<sequence>MTDPLSISANILTALCFGYQSCQTIFEFFHSLADAPKDIQRYSDILQALSLTLEGIRSLGENPPTGKWPVDLNSQVRHCVADLQGMETKVQKISKQIGKGRVQRTWAKLRWLAKDQDLNRFFIRMQTYQAKFALDLLMLQIRTNIVPAPSLLSQSSGNDGPSATEKPCGPERHMDHGATVTSLAKSLSSSDQNVKRSNLPREQRRKCQTEAPDCTGPSKGSKSALRRGRFPGSIPLLGSFTISSDVDSVDCGSNCIGKIINVDSNMSTPLSSLTSLKTHHRPASIRSCAMHRYEPLAIKLLLSFGPILLECWNWEYGQTVFQATTPDKGYGVAFTLLSSFGKVDFFLYWLRDTWALRKRSFSLQWNLSFQRPVRNDAREMQLARKGDITGLRKLFQQDKGLASYATEDGTTLLHIAARKNNIEMVKFLIMEGADVNACDEDGETPLHTAIERAEDYNVSRILIENGADLNNRNIDGKTPLHTFFNSVVKKILLHYGDEIDGAIADNQGMTLLHFVAWSSKSSVECFKRCLQHCGATALWLSDCDNRSALHLAAQRGNADIVQYILGHSPRVVVTLKDKRGRSIFHYAADSKRTSVIDIVHFHGGSIHALDENGHSALHYAVLRGNLAAAEKLTELGAADDIYLKDGEDIAIAGFTSQPGATTAVSHPIQRKGEVAAKEINIRVRTAPLGSPFYGRMGSPWSSSFREFLVAKPKIFRATSTPIVAILVAALMWLCIWISVWSRFGNIDKSCRSSFGNNV</sequence>
<comment type="caution">
    <text evidence="7">The sequence shown here is derived from an EMBL/GenBank/DDBJ whole genome shotgun (WGS) entry which is preliminary data.</text>
</comment>
<evidence type="ECO:0000256" key="4">
    <source>
        <dbReference type="SAM" id="MobiDB-lite"/>
    </source>
</evidence>
<dbReference type="OrthoDB" id="4807664at2759"/>
<dbReference type="PANTHER" id="PTHR24198">
    <property type="entry name" value="ANKYRIN REPEAT AND PROTEIN KINASE DOMAIN-CONTAINING PROTEIN"/>
    <property type="match status" value="1"/>
</dbReference>
<feature type="compositionally biased region" description="Polar residues" evidence="4">
    <location>
        <begin position="151"/>
        <end position="161"/>
    </location>
</feature>
<dbReference type="EMBL" id="NPHW01004567">
    <property type="protein sequence ID" value="OXV07776.1"/>
    <property type="molecule type" value="Genomic_DNA"/>
</dbReference>
<dbReference type="Proteomes" id="UP000243515">
    <property type="component" value="Unassembled WGS sequence"/>
</dbReference>
<feature type="region of interest" description="Disordered" evidence="4">
    <location>
        <begin position="150"/>
        <end position="227"/>
    </location>
</feature>
<feature type="repeat" description="ANK" evidence="3">
    <location>
        <begin position="441"/>
        <end position="474"/>
    </location>
</feature>
<dbReference type="AlphaFoldDB" id="A0A232LUI0"/>
<dbReference type="PROSITE" id="PS50297">
    <property type="entry name" value="ANK_REP_REGION"/>
    <property type="match status" value="4"/>
</dbReference>
<keyword evidence="1" id="KW-0677">Repeat</keyword>
<dbReference type="PANTHER" id="PTHR24198:SF165">
    <property type="entry name" value="ANKYRIN REPEAT-CONTAINING PROTEIN-RELATED"/>
    <property type="match status" value="1"/>
</dbReference>
<dbReference type="InterPro" id="IPR002110">
    <property type="entry name" value="Ankyrin_rpt"/>
</dbReference>
<feature type="repeat" description="ANK" evidence="3">
    <location>
        <begin position="612"/>
        <end position="637"/>
    </location>
</feature>
<keyword evidence="8" id="KW-1185">Reference proteome</keyword>
<keyword evidence="5" id="KW-0472">Membrane</keyword>
<accession>A0A232LUI0</accession>
<dbReference type="SUPFAM" id="SSF48403">
    <property type="entry name" value="Ankyrin repeat"/>
    <property type="match status" value="1"/>
</dbReference>
<keyword evidence="5" id="KW-1133">Transmembrane helix</keyword>
<organism evidence="7 8">
    <name type="scientific">Elaphomyces granulatus</name>
    <dbReference type="NCBI Taxonomy" id="519963"/>
    <lineage>
        <taxon>Eukaryota</taxon>
        <taxon>Fungi</taxon>
        <taxon>Dikarya</taxon>
        <taxon>Ascomycota</taxon>
        <taxon>Pezizomycotina</taxon>
        <taxon>Eurotiomycetes</taxon>
        <taxon>Eurotiomycetidae</taxon>
        <taxon>Eurotiales</taxon>
        <taxon>Elaphomycetaceae</taxon>
        <taxon>Elaphomyces</taxon>
    </lineage>
</organism>